<evidence type="ECO:0000313" key="3">
    <source>
        <dbReference type="Proteomes" id="UP000192247"/>
    </source>
</evidence>
<evidence type="ECO:0000313" key="2">
    <source>
        <dbReference type="EMBL" id="OQR73145.1"/>
    </source>
</evidence>
<dbReference type="AlphaFoldDB" id="A0A1V9XHX3"/>
<dbReference type="Proteomes" id="UP000192247">
    <property type="component" value="Unassembled WGS sequence"/>
</dbReference>
<evidence type="ECO:0000256" key="1">
    <source>
        <dbReference type="SAM" id="MobiDB-lite"/>
    </source>
</evidence>
<comment type="caution">
    <text evidence="2">The sequence shown here is derived from an EMBL/GenBank/DDBJ whole genome shotgun (WGS) entry which is preliminary data.</text>
</comment>
<reference evidence="2 3" key="1">
    <citation type="journal article" date="2017" name="Gigascience">
        <title>Draft genome of the honey bee ectoparasitic mite, Tropilaelaps mercedesae, is shaped by the parasitic life history.</title>
        <authorList>
            <person name="Dong X."/>
            <person name="Armstrong S.D."/>
            <person name="Xia D."/>
            <person name="Makepeace B.L."/>
            <person name="Darby A.C."/>
            <person name="Kadowaki T."/>
        </authorList>
    </citation>
    <scope>NUCLEOTIDE SEQUENCE [LARGE SCALE GENOMIC DNA]</scope>
    <source>
        <strain evidence="2">Wuxi-XJTLU</strain>
    </source>
</reference>
<feature type="compositionally biased region" description="Polar residues" evidence="1">
    <location>
        <begin position="31"/>
        <end position="41"/>
    </location>
</feature>
<proteinExistence type="predicted"/>
<organism evidence="2 3">
    <name type="scientific">Tropilaelaps mercedesae</name>
    <dbReference type="NCBI Taxonomy" id="418985"/>
    <lineage>
        <taxon>Eukaryota</taxon>
        <taxon>Metazoa</taxon>
        <taxon>Ecdysozoa</taxon>
        <taxon>Arthropoda</taxon>
        <taxon>Chelicerata</taxon>
        <taxon>Arachnida</taxon>
        <taxon>Acari</taxon>
        <taxon>Parasitiformes</taxon>
        <taxon>Mesostigmata</taxon>
        <taxon>Gamasina</taxon>
        <taxon>Dermanyssoidea</taxon>
        <taxon>Laelapidae</taxon>
        <taxon>Tropilaelaps</taxon>
    </lineage>
</organism>
<feature type="region of interest" description="Disordered" evidence="1">
    <location>
        <begin position="1"/>
        <end position="62"/>
    </location>
</feature>
<name>A0A1V9XHX3_9ACAR</name>
<sequence length="125" mass="13875">MDVQWKKDDKTSLNGFPRAGVRFTDPRDEPTTQWSTAQKWETPSGEACGRPSHGGNSEASSSLVYARDDEMQDAKADMGESGGSYGRGDYEETEELSLKCEFLRIVFVDEDELLSYNLNRHGSGG</sequence>
<accession>A0A1V9XHX3</accession>
<dbReference type="EMBL" id="MNPL01010387">
    <property type="protein sequence ID" value="OQR73145.1"/>
    <property type="molecule type" value="Genomic_DNA"/>
</dbReference>
<protein>
    <submittedName>
        <fullName evidence="2">Uncharacterized protein</fullName>
    </submittedName>
</protein>
<keyword evidence="3" id="KW-1185">Reference proteome</keyword>
<dbReference type="InParanoid" id="A0A1V9XHX3"/>
<feature type="compositionally biased region" description="Basic and acidic residues" evidence="1">
    <location>
        <begin position="1"/>
        <end position="11"/>
    </location>
</feature>
<gene>
    <name evidence="2" type="ORF">BIW11_09926</name>
</gene>